<reference evidence="2 3" key="1">
    <citation type="submission" date="2023-05" db="EMBL/GenBank/DDBJ databases">
        <title>B98-5 Cell Line De Novo Hybrid Assembly: An Optical Mapping Approach.</title>
        <authorList>
            <person name="Kananen K."/>
            <person name="Auerbach J.A."/>
            <person name="Kautto E."/>
            <person name="Blachly J.S."/>
        </authorList>
    </citation>
    <scope>NUCLEOTIDE SEQUENCE [LARGE SCALE GENOMIC DNA]</scope>
    <source>
        <strain evidence="2">B95-8</strain>
        <tissue evidence="2">Cell line</tissue>
    </source>
</reference>
<proteinExistence type="predicted"/>
<dbReference type="EMBL" id="JASSZA010000009">
    <property type="protein sequence ID" value="KAK2102180.1"/>
    <property type="molecule type" value="Genomic_DNA"/>
</dbReference>
<organism evidence="2 3">
    <name type="scientific">Saguinus oedipus</name>
    <name type="common">Cotton-top tamarin</name>
    <name type="synonym">Oedipomidas oedipus</name>
    <dbReference type="NCBI Taxonomy" id="9490"/>
    <lineage>
        <taxon>Eukaryota</taxon>
        <taxon>Metazoa</taxon>
        <taxon>Chordata</taxon>
        <taxon>Craniata</taxon>
        <taxon>Vertebrata</taxon>
        <taxon>Euteleostomi</taxon>
        <taxon>Mammalia</taxon>
        <taxon>Eutheria</taxon>
        <taxon>Euarchontoglires</taxon>
        <taxon>Primates</taxon>
        <taxon>Haplorrhini</taxon>
        <taxon>Platyrrhini</taxon>
        <taxon>Cebidae</taxon>
        <taxon>Callitrichinae</taxon>
        <taxon>Saguinus</taxon>
    </lineage>
</organism>
<dbReference type="Proteomes" id="UP001266305">
    <property type="component" value="Unassembled WGS sequence"/>
</dbReference>
<comment type="caution">
    <text evidence="2">The sequence shown here is derived from an EMBL/GenBank/DDBJ whole genome shotgun (WGS) entry which is preliminary data.</text>
</comment>
<feature type="region of interest" description="Disordered" evidence="1">
    <location>
        <begin position="34"/>
        <end position="68"/>
    </location>
</feature>
<sequence>MAERGLEPSPAVVAALPPEVRAQLAELELELSEGRTRAGERAPGALRIAETRETGPRRAPWWPCGKGNEGAENLAWHSTTVFPRFLPR</sequence>
<evidence type="ECO:0000313" key="3">
    <source>
        <dbReference type="Proteomes" id="UP001266305"/>
    </source>
</evidence>
<accession>A0ABQ9UZK5</accession>
<evidence type="ECO:0000256" key="1">
    <source>
        <dbReference type="SAM" id="MobiDB-lite"/>
    </source>
</evidence>
<evidence type="ECO:0000313" key="2">
    <source>
        <dbReference type="EMBL" id="KAK2102180.1"/>
    </source>
</evidence>
<gene>
    <name evidence="2" type="ORF">P7K49_019847</name>
</gene>
<keyword evidence="3" id="KW-1185">Reference proteome</keyword>
<protein>
    <submittedName>
        <fullName evidence="2">Uncharacterized protein</fullName>
    </submittedName>
</protein>
<name>A0ABQ9UZK5_SAGOE</name>